<accession>E9DBR5</accession>
<reference evidence="3" key="2">
    <citation type="submission" date="2010-03" db="EMBL/GenBank/DDBJ databases">
        <title>The genome sequence of Coccidioides posadasii strain Silveira.</title>
        <authorList>
            <consortium name="The Broad Institute Genome Sequencing Center for Infectious Disease"/>
            <person name="Neafsey D."/>
            <person name="Orbach M."/>
            <person name="Henn M.R."/>
            <person name="Cole G.T."/>
            <person name="Galgiani J."/>
            <person name="Gardner M.J."/>
            <person name="Kirkland T.N."/>
            <person name="Taylor J.W."/>
            <person name="Young S.K."/>
            <person name="Zeng Q."/>
            <person name="Koehrsen M."/>
            <person name="Alvarado L."/>
            <person name="Berlin A."/>
            <person name="Borenstein D."/>
            <person name="Chapman S.B."/>
            <person name="Chen Z."/>
            <person name="Engels R."/>
            <person name="Freedman E."/>
            <person name="Gellesch M."/>
            <person name="Goldberg J."/>
            <person name="Griggs A."/>
            <person name="Gujja S."/>
            <person name="Heilman E."/>
            <person name="Heiman D."/>
            <person name="Howarth C."/>
            <person name="Jen D."/>
            <person name="Larson L."/>
            <person name="Mehta T."/>
            <person name="Neiman D."/>
            <person name="Park D."/>
            <person name="Pearson M."/>
            <person name="Richards J."/>
            <person name="Roberts A."/>
            <person name="Saif S."/>
            <person name="Shea T."/>
            <person name="Shenoy N."/>
            <person name="Sisk P."/>
            <person name="Stolte C."/>
            <person name="Sykes S."/>
            <person name="Walk T."/>
            <person name="White J."/>
            <person name="Yandava C."/>
            <person name="Haas B."/>
            <person name="Nusbaum C."/>
            <person name="Birren B."/>
        </authorList>
    </citation>
    <scope>NUCLEOTIDE SEQUENCE [LARGE SCALE GENOMIC DNA]</scope>
    <source>
        <strain evidence="3">RMSCC 757 / Silveira</strain>
    </source>
</reference>
<dbReference type="Proteomes" id="UP000002497">
    <property type="component" value="Unassembled WGS sequence"/>
</dbReference>
<feature type="region of interest" description="Disordered" evidence="1">
    <location>
        <begin position="59"/>
        <end position="78"/>
    </location>
</feature>
<dbReference type="AlphaFoldDB" id="E9DBR5"/>
<dbReference type="EMBL" id="GL636498">
    <property type="protein sequence ID" value="EFW16217.1"/>
    <property type="molecule type" value="Genomic_DNA"/>
</dbReference>
<reference evidence="3" key="1">
    <citation type="journal article" date="2010" name="Genome Res.">
        <title>Population genomic sequencing of Coccidioides fungi reveals recent hybridization and transposon control.</title>
        <authorList>
            <person name="Neafsey D.E."/>
            <person name="Barker B.M."/>
            <person name="Sharpton T.J."/>
            <person name="Stajich J.E."/>
            <person name="Park D.J."/>
            <person name="Whiston E."/>
            <person name="Hung C.-Y."/>
            <person name="McMahan C."/>
            <person name="White J."/>
            <person name="Sykes S."/>
            <person name="Heiman D."/>
            <person name="Young S."/>
            <person name="Zeng Q."/>
            <person name="Abouelleil A."/>
            <person name="Aftuck L."/>
            <person name="Bessette D."/>
            <person name="Brown A."/>
            <person name="FitzGerald M."/>
            <person name="Lui A."/>
            <person name="Macdonald J.P."/>
            <person name="Priest M."/>
            <person name="Orbach M.J."/>
            <person name="Galgiani J.N."/>
            <person name="Kirkland T.N."/>
            <person name="Cole G.T."/>
            <person name="Birren B.W."/>
            <person name="Henn M.R."/>
            <person name="Taylor J.W."/>
            <person name="Rounsley S.D."/>
        </authorList>
    </citation>
    <scope>NUCLEOTIDE SEQUENCE [LARGE SCALE GENOMIC DNA]</scope>
    <source>
        <strain evidence="3">RMSCC 757 / Silveira</strain>
    </source>
</reference>
<protein>
    <submittedName>
        <fullName evidence="2">Predicted protein</fullName>
    </submittedName>
</protein>
<evidence type="ECO:0000313" key="3">
    <source>
        <dbReference type="Proteomes" id="UP000002497"/>
    </source>
</evidence>
<evidence type="ECO:0000256" key="1">
    <source>
        <dbReference type="SAM" id="MobiDB-lite"/>
    </source>
</evidence>
<keyword evidence="3" id="KW-1185">Reference proteome</keyword>
<dbReference type="HOGENOM" id="CLU_2440689_0_0_1"/>
<organism evidence="3">
    <name type="scientific">Coccidioides posadasii (strain RMSCC 757 / Silveira)</name>
    <name type="common">Valley fever fungus</name>
    <dbReference type="NCBI Taxonomy" id="443226"/>
    <lineage>
        <taxon>Eukaryota</taxon>
        <taxon>Fungi</taxon>
        <taxon>Dikarya</taxon>
        <taxon>Ascomycota</taxon>
        <taxon>Pezizomycotina</taxon>
        <taxon>Eurotiomycetes</taxon>
        <taxon>Eurotiomycetidae</taxon>
        <taxon>Onygenales</taxon>
        <taxon>Onygenaceae</taxon>
        <taxon>Coccidioides</taxon>
    </lineage>
</organism>
<name>E9DBR5_COCPS</name>
<evidence type="ECO:0000313" key="2">
    <source>
        <dbReference type="EMBL" id="EFW16217.1"/>
    </source>
</evidence>
<proteinExistence type="predicted"/>
<feature type="compositionally biased region" description="Polar residues" evidence="1">
    <location>
        <begin position="1"/>
        <end position="13"/>
    </location>
</feature>
<feature type="region of interest" description="Disordered" evidence="1">
    <location>
        <begin position="1"/>
        <end position="31"/>
    </location>
</feature>
<sequence>MNLARSPSTTSAAMMSESRESDKEPAPTQPFRPKLSLFLWSQQLGPLLICGSAREHRARLRRASGPTSNPPTRLALSKTAAGELGIAFGH</sequence>
<dbReference type="VEuPathDB" id="FungiDB:CPSG_07267"/>
<gene>
    <name evidence="2" type="ORF">CPSG_07267</name>
</gene>